<evidence type="ECO:0000313" key="3">
    <source>
        <dbReference type="Proteomes" id="UP000043764"/>
    </source>
</evidence>
<dbReference type="AlphaFoldDB" id="A0A0H5CYF6"/>
<sequence>MQDITQTARQIAGSPEDHLDEIHLFTSAWATMKAARGQGFNPARLRPQHLIDRPAPTPEPTEMVLDRVGNKVRAIMESRGLNATGKKAA</sequence>
<evidence type="ECO:0000256" key="1">
    <source>
        <dbReference type="SAM" id="MobiDB-lite"/>
    </source>
</evidence>
<dbReference type="STRING" id="481446.NIT7645_00443"/>
<keyword evidence="3" id="KW-1185">Reference proteome</keyword>
<gene>
    <name evidence="2" type="ORF">NIT7321_00664</name>
</gene>
<proteinExistence type="predicted"/>
<dbReference type="EMBL" id="CVRL01000006">
    <property type="protein sequence ID" value="CRL09829.1"/>
    <property type="molecule type" value="Genomic_DNA"/>
</dbReference>
<accession>A0A0H5CYF6</accession>
<protein>
    <submittedName>
        <fullName evidence="2">Uncharacterized protein</fullName>
    </submittedName>
</protein>
<feature type="region of interest" description="Disordered" evidence="1">
    <location>
        <begin position="40"/>
        <end position="62"/>
    </location>
</feature>
<dbReference type="Proteomes" id="UP000043764">
    <property type="component" value="Unassembled WGS sequence"/>
</dbReference>
<evidence type="ECO:0000313" key="2">
    <source>
        <dbReference type="EMBL" id="CRL09829.1"/>
    </source>
</evidence>
<dbReference type="RefSeq" id="WP_050672579.1">
    <property type="nucleotide sequence ID" value="NZ_CVRL01000006.1"/>
</dbReference>
<reference evidence="3" key="1">
    <citation type="submission" date="2015-05" db="EMBL/GenBank/DDBJ databases">
        <authorList>
            <person name="Rodrigo-Torres Lidia"/>
            <person name="Arahal R.David."/>
        </authorList>
    </citation>
    <scope>NUCLEOTIDE SEQUENCE [LARGE SCALE GENOMIC DNA]</scope>
    <source>
        <strain evidence="3">CECT 7321</strain>
    </source>
</reference>
<name>A0A0H5CYF6_9RHOB</name>
<organism evidence="2 3">
    <name type="scientific">Phaeobacter italicus</name>
    <dbReference type="NCBI Taxonomy" id="481446"/>
    <lineage>
        <taxon>Bacteria</taxon>
        <taxon>Pseudomonadati</taxon>
        <taxon>Pseudomonadota</taxon>
        <taxon>Alphaproteobacteria</taxon>
        <taxon>Rhodobacterales</taxon>
        <taxon>Roseobacteraceae</taxon>
        <taxon>Phaeobacter</taxon>
    </lineage>
</organism>